<name>A0AAV9GIB8_9PEZI</name>
<dbReference type="EMBL" id="MU865952">
    <property type="protein sequence ID" value="KAK4447082.1"/>
    <property type="molecule type" value="Genomic_DNA"/>
</dbReference>
<sequence length="204" mass="22773">MVQLTFLTTAAALLSTQVLAAPSPVETFVPSAAAGTDAAPTPFDLPTPDEVHIIDGEVVNSTDHRIVARQNQPGLRLLNCDPIYSGGPGERTWKWTSLVVYCDNLGQCNDPNFTPSHNNVCVKKESTREGDFHVWEGGWQGCQFPTGVTFSWRIDGNAQDRSDYALVGEGDNTFRRFSAYKDNKQQAVNWPQLVQRCYKIYWFQ</sequence>
<evidence type="ECO:0000256" key="1">
    <source>
        <dbReference type="SAM" id="SignalP"/>
    </source>
</evidence>
<feature type="signal peptide" evidence="1">
    <location>
        <begin position="1"/>
        <end position="20"/>
    </location>
</feature>
<accession>A0AAV9GIB8</accession>
<gene>
    <name evidence="2" type="ORF">QBC34DRAFT_303957</name>
</gene>
<comment type="caution">
    <text evidence="2">The sequence shown here is derived from an EMBL/GenBank/DDBJ whole genome shotgun (WGS) entry which is preliminary data.</text>
</comment>
<dbReference type="AlphaFoldDB" id="A0AAV9GIB8"/>
<evidence type="ECO:0008006" key="4">
    <source>
        <dbReference type="Google" id="ProtNLM"/>
    </source>
</evidence>
<reference evidence="2" key="1">
    <citation type="journal article" date="2023" name="Mol. Phylogenet. Evol.">
        <title>Genome-scale phylogeny and comparative genomics of the fungal order Sordariales.</title>
        <authorList>
            <person name="Hensen N."/>
            <person name="Bonometti L."/>
            <person name="Westerberg I."/>
            <person name="Brannstrom I.O."/>
            <person name="Guillou S."/>
            <person name="Cros-Aarteil S."/>
            <person name="Calhoun S."/>
            <person name="Haridas S."/>
            <person name="Kuo A."/>
            <person name="Mondo S."/>
            <person name="Pangilinan J."/>
            <person name="Riley R."/>
            <person name="LaButti K."/>
            <person name="Andreopoulos B."/>
            <person name="Lipzen A."/>
            <person name="Chen C."/>
            <person name="Yan M."/>
            <person name="Daum C."/>
            <person name="Ng V."/>
            <person name="Clum A."/>
            <person name="Steindorff A."/>
            <person name="Ohm R.A."/>
            <person name="Martin F."/>
            <person name="Silar P."/>
            <person name="Natvig D.O."/>
            <person name="Lalanne C."/>
            <person name="Gautier V."/>
            <person name="Ament-Velasquez S.L."/>
            <person name="Kruys A."/>
            <person name="Hutchinson M.I."/>
            <person name="Powell A.J."/>
            <person name="Barry K."/>
            <person name="Miller A.N."/>
            <person name="Grigoriev I.V."/>
            <person name="Debuchy R."/>
            <person name="Gladieux P."/>
            <person name="Hiltunen Thoren M."/>
            <person name="Johannesson H."/>
        </authorList>
    </citation>
    <scope>NUCLEOTIDE SEQUENCE</scope>
    <source>
        <strain evidence="2">PSN243</strain>
    </source>
</reference>
<proteinExistence type="predicted"/>
<evidence type="ECO:0000313" key="2">
    <source>
        <dbReference type="EMBL" id="KAK4447082.1"/>
    </source>
</evidence>
<evidence type="ECO:0000313" key="3">
    <source>
        <dbReference type="Proteomes" id="UP001321760"/>
    </source>
</evidence>
<organism evidence="2 3">
    <name type="scientific">Podospora aff. communis PSN243</name>
    <dbReference type="NCBI Taxonomy" id="3040156"/>
    <lineage>
        <taxon>Eukaryota</taxon>
        <taxon>Fungi</taxon>
        <taxon>Dikarya</taxon>
        <taxon>Ascomycota</taxon>
        <taxon>Pezizomycotina</taxon>
        <taxon>Sordariomycetes</taxon>
        <taxon>Sordariomycetidae</taxon>
        <taxon>Sordariales</taxon>
        <taxon>Podosporaceae</taxon>
        <taxon>Podospora</taxon>
    </lineage>
</organism>
<keyword evidence="1" id="KW-0732">Signal</keyword>
<feature type="chain" id="PRO_5043709654" description="Ecp2 effector protein domain-containing protein" evidence="1">
    <location>
        <begin position="21"/>
        <end position="204"/>
    </location>
</feature>
<reference evidence="2" key="2">
    <citation type="submission" date="2023-05" db="EMBL/GenBank/DDBJ databases">
        <authorList>
            <consortium name="Lawrence Berkeley National Laboratory"/>
            <person name="Steindorff A."/>
            <person name="Hensen N."/>
            <person name="Bonometti L."/>
            <person name="Westerberg I."/>
            <person name="Brannstrom I.O."/>
            <person name="Guillou S."/>
            <person name="Cros-Aarteil S."/>
            <person name="Calhoun S."/>
            <person name="Haridas S."/>
            <person name="Kuo A."/>
            <person name="Mondo S."/>
            <person name="Pangilinan J."/>
            <person name="Riley R."/>
            <person name="Labutti K."/>
            <person name="Andreopoulos B."/>
            <person name="Lipzen A."/>
            <person name="Chen C."/>
            <person name="Yanf M."/>
            <person name="Daum C."/>
            <person name="Ng V."/>
            <person name="Clum A."/>
            <person name="Ohm R."/>
            <person name="Martin F."/>
            <person name="Silar P."/>
            <person name="Natvig D."/>
            <person name="Lalanne C."/>
            <person name="Gautier V."/>
            <person name="Ament-Velasquez S.L."/>
            <person name="Kruys A."/>
            <person name="Hutchinson M.I."/>
            <person name="Powell A.J."/>
            <person name="Barry K."/>
            <person name="Miller A.N."/>
            <person name="Grigoriev I.V."/>
            <person name="Debuchy R."/>
            <person name="Gladieux P."/>
            <person name="Thoren M.H."/>
            <person name="Johannesson H."/>
        </authorList>
    </citation>
    <scope>NUCLEOTIDE SEQUENCE</scope>
    <source>
        <strain evidence="2">PSN243</strain>
    </source>
</reference>
<keyword evidence="3" id="KW-1185">Reference proteome</keyword>
<dbReference type="Proteomes" id="UP001321760">
    <property type="component" value="Unassembled WGS sequence"/>
</dbReference>
<protein>
    <recommendedName>
        <fullName evidence="4">Ecp2 effector protein domain-containing protein</fullName>
    </recommendedName>
</protein>